<reference evidence="1 2" key="1">
    <citation type="submission" date="2017-09" db="EMBL/GenBank/DDBJ databases">
        <authorList>
            <person name="Perez-Cataluna A."/>
            <person name="Figueras M.J."/>
            <person name="Salas-Masso N."/>
        </authorList>
    </citation>
    <scope>NUCLEOTIDE SEQUENCE [LARGE SCALE GENOMIC DNA]</scope>
    <source>
        <strain evidence="1 2">F138-33</strain>
    </source>
</reference>
<gene>
    <name evidence="1" type="ORF">CPG37_00500</name>
</gene>
<dbReference type="EMBL" id="NWVW01000001">
    <property type="protein sequence ID" value="PHO10961.1"/>
    <property type="molecule type" value="Genomic_DNA"/>
</dbReference>
<proteinExistence type="predicted"/>
<evidence type="ECO:0000313" key="2">
    <source>
        <dbReference type="Proteomes" id="UP000221384"/>
    </source>
</evidence>
<evidence type="ECO:0000313" key="1">
    <source>
        <dbReference type="EMBL" id="PHO10961.1"/>
    </source>
</evidence>
<dbReference type="RefSeq" id="WP_099333339.1">
    <property type="nucleotide sequence ID" value="NZ_CP042812.1"/>
</dbReference>
<comment type="caution">
    <text evidence="1">The sequence shown here is derived from an EMBL/GenBank/DDBJ whole genome shotgun (WGS) entry which is preliminary data.</text>
</comment>
<dbReference type="Proteomes" id="UP000221384">
    <property type="component" value="Unassembled WGS sequence"/>
</dbReference>
<keyword evidence="2" id="KW-1185">Reference proteome</keyword>
<sequence length="173" mass="20740">MTQAQISKYLDIPFSTLNDWKKEDSNRNKLYQLLINLEEKEVQNKLSKKTNHRFFHILNRNINNYSKFTADDIRKAFDRKNYHEATLKEQSIYSKFFKELEPNELDEFIKTFNVSKKNIKSIYVSSPFRTLKGVAKTWDRRFRLKHIDSNIENKKSIPSALQNILNRKNLIHV</sequence>
<organism evidence="1 2">
    <name type="scientific">Malaciobacter canalis</name>
    <dbReference type="NCBI Taxonomy" id="1912871"/>
    <lineage>
        <taxon>Bacteria</taxon>
        <taxon>Pseudomonadati</taxon>
        <taxon>Campylobacterota</taxon>
        <taxon>Epsilonproteobacteria</taxon>
        <taxon>Campylobacterales</taxon>
        <taxon>Arcobacteraceae</taxon>
        <taxon>Malaciobacter</taxon>
    </lineage>
</organism>
<name>A0ABX4LSM9_9BACT</name>
<protein>
    <submittedName>
        <fullName evidence="1">Uncharacterized protein</fullName>
    </submittedName>
</protein>
<accession>A0ABX4LSM9</accession>